<evidence type="ECO:0000313" key="4">
    <source>
        <dbReference type="Proteomes" id="UP000626554"/>
    </source>
</evidence>
<comment type="caution">
    <text evidence="3">The sequence shown here is derived from an EMBL/GenBank/DDBJ whole genome shotgun (WGS) entry which is preliminary data.</text>
</comment>
<evidence type="ECO:0000256" key="1">
    <source>
        <dbReference type="ARBA" id="ARBA00022676"/>
    </source>
</evidence>
<name>A0ABX2Q062_9BACT</name>
<gene>
    <name evidence="3" type="ORF">HW556_02815</name>
</gene>
<keyword evidence="2" id="KW-0808">Transferase</keyword>
<sequence length="347" mass="38190">MSRTILISRTDAIGDVVLTLPVAGRLKQLFPGCRVLLLGRNYTRAVAEACSWLDDFVSLDELQQLPPNQQVAALRTVGADTILHIFPNKDLARLALLAGIKVRIGTRNRWFHWLTCNRLVKLSRKNSELHESQLNLALLAPLHEPAPLPLPEVAPLVQLMPTVPLRPDLRELLAARGPGQLNIVLHPRSRGSAREWGLPHFGELARLLHEAGHRVFVTGTTAEGEELREWLTTNQPYIEAELTGQLALPEFITFLAAADGLVAGSTGPLHLAAALGRHALGLYPPIRPMHPGRWAPLGSHADYLVFDRPNCQDCRTKPAACICIKALEPALVLARVQQWKLLPPTGL</sequence>
<dbReference type="Proteomes" id="UP000626554">
    <property type="component" value="Unassembled WGS sequence"/>
</dbReference>
<dbReference type="InterPro" id="IPR051199">
    <property type="entry name" value="LPS_LOS_Heptosyltrfase"/>
</dbReference>
<proteinExistence type="predicted"/>
<dbReference type="RefSeq" id="WP_176897753.1">
    <property type="nucleotide sequence ID" value="NZ_JABKAV010000004.1"/>
</dbReference>
<keyword evidence="1" id="KW-0328">Glycosyltransferase</keyword>
<dbReference type="Pfam" id="PF01075">
    <property type="entry name" value="Glyco_transf_9"/>
    <property type="match status" value="1"/>
</dbReference>
<accession>A0ABX2Q062</accession>
<keyword evidence="4" id="KW-1185">Reference proteome</keyword>
<dbReference type="PANTHER" id="PTHR30160">
    <property type="entry name" value="TETRAACYLDISACCHARIDE 4'-KINASE-RELATED"/>
    <property type="match status" value="1"/>
</dbReference>
<dbReference type="CDD" id="cd03789">
    <property type="entry name" value="GT9_LPS_heptosyltransferase"/>
    <property type="match status" value="1"/>
</dbReference>
<dbReference type="SUPFAM" id="SSF53756">
    <property type="entry name" value="UDP-Glycosyltransferase/glycogen phosphorylase"/>
    <property type="match status" value="1"/>
</dbReference>
<dbReference type="EMBL" id="JABKAV010000004">
    <property type="protein sequence ID" value="NVO83801.1"/>
    <property type="molecule type" value="Genomic_DNA"/>
</dbReference>
<organism evidence="3 4">
    <name type="scientific">Hymenobacter terrestris</name>
    <dbReference type="NCBI Taxonomy" id="2748310"/>
    <lineage>
        <taxon>Bacteria</taxon>
        <taxon>Pseudomonadati</taxon>
        <taxon>Bacteroidota</taxon>
        <taxon>Cytophagia</taxon>
        <taxon>Cytophagales</taxon>
        <taxon>Hymenobacteraceae</taxon>
        <taxon>Hymenobacter</taxon>
    </lineage>
</organism>
<dbReference type="Gene3D" id="3.40.50.2000">
    <property type="entry name" value="Glycogen Phosphorylase B"/>
    <property type="match status" value="2"/>
</dbReference>
<evidence type="ECO:0000256" key="2">
    <source>
        <dbReference type="ARBA" id="ARBA00022679"/>
    </source>
</evidence>
<reference evidence="3 4" key="1">
    <citation type="submission" date="2020-05" db="EMBL/GenBank/DDBJ databases">
        <title>Hymenobacter terrestris sp. nov. and Hymenobacter lapidiphilus sp. nov., isolated from regoliths in Antarctica.</title>
        <authorList>
            <person name="Sedlacek I."/>
            <person name="Pantucek R."/>
            <person name="Zeman M."/>
            <person name="Holochova P."/>
            <person name="Kralova S."/>
            <person name="Stankova E."/>
            <person name="Sedo O."/>
            <person name="Micenkova L."/>
            <person name="Svec P."/>
            <person name="Gupta V."/>
            <person name="Sood U."/>
            <person name="Korpole U.S."/>
            <person name="Lal R."/>
        </authorList>
    </citation>
    <scope>NUCLEOTIDE SEQUENCE [LARGE SCALE GENOMIC DNA]</scope>
    <source>
        <strain evidence="3 4">P5252</strain>
    </source>
</reference>
<dbReference type="PANTHER" id="PTHR30160:SF15">
    <property type="entry name" value="GLYCOSYLTRANSFERASE HI_0523-RELATED"/>
    <property type="match status" value="1"/>
</dbReference>
<evidence type="ECO:0000313" key="3">
    <source>
        <dbReference type="EMBL" id="NVO83801.1"/>
    </source>
</evidence>
<protein>
    <submittedName>
        <fullName evidence="3">Glycosyltransferase family 9 protein</fullName>
    </submittedName>
</protein>
<dbReference type="InterPro" id="IPR002201">
    <property type="entry name" value="Glyco_trans_9"/>
</dbReference>